<proteinExistence type="predicted"/>
<dbReference type="EMBL" id="CAJVPV010015905">
    <property type="protein sequence ID" value="CAG8694906.1"/>
    <property type="molecule type" value="Genomic_DNA"/>
</dbReference>
<evidence type="ECO:0000313" key="3">
    <source>
        <dbReference type="Proteomes" id="UP000789342"/>
    </source>
</evidence>
<feature type="non-terminal residue" evidence="2">
    <location>
        <position position="1"/>
    </location>
</feature>
<gene>
    <name evidence="2" type="ORF">AMORRO_LOCUS11805</name>
</gene>
<dbReference type="AlphaFoldDB" id="A0A9N9EU28"/>
<protein>
    <submittedName>
        <fullName evidence="2">15637_t:CDS:1</fullName>
    </submittedName>
</protein>
<organism evidence="2 3">
    <name type="scientific">Acaulospora morrowiae</name>
    <dbReference type="NCBI Taxonomy" id="94023"/>
    <lineage>
        <taxon>Eukaryota</taxon>
        <taxon>Fungi</taxon>
        <taxon>Fungi incertae sedis</taxon>
        <taxon>Mucoromycota</taxon>
        <taxon>Glomeromycotina</taxon>
        <taxon>Glomeromycetes</taxon>
        <taxon>Diversisporales</taxon>
        <taxon>Acaulosporaceae</taxon>
        <taxon>Acaulospora</taxon>
    </lineage>
</organism>
<dbReference type="OrthoDB" id="2488763at2759"/>
<dbReference type="InterPro" id="IPR021109">
    <property type="entry name" value="Peptidase_aspartic_dom_sf"/>
</dbReference>
<sequence length="217" mass="24680">MKINEKSTSVIVTANGTRERTLGKVKEIGIMVQGVTISATLRIIESRDETLLLGTDWFQRGNARIHFDEWKILLRYRGKELEVLISHNGIEGLAWPDELKVSDDESKDTFDELEYESENVEKEERYYTGEQSEEEETMDKGIPSPAVYLTILEEIPTLEDDEKYEDEKPREKRESSVTSGEAGSRDEESDLPGPQNENLILQNDAKGATNLDSLNTH</sequence>
<feature type="compositionally biased region" description="Basic and acidic residues" evidence="1">
    <location>
        <begin position="165"/>
        <end position="175"/>
    </location>
</feature>
<dbReference type="Gene3D" id="2.40.70.10">
    <property type="entry name" value="Acid Proteases"/>
    <property type="match status" value="1"/>
</dbReference>
<dbReference type="CDD" id="cd00303">
    <property type="entry name" value="retropepsin_like"/>
    <property type="match status" value="1"/>
</dbReference>
<evidence type="ECO:0000256" key="1">
    <source>
        <dbReference type="SAM" id="MobiDB-lite"/>
    </source>
</evidence>
<comment type="caution">
    <text evidence="2">The sequence shown here is derived from an EMBL/GenBank/DDBJ whole genome shotgun (WGS) entry which is preliminary data.</text>
</comment>
<keyword evidence="3" id="KW-1185">Reference proteome</keyword>
<reference evidence="2" key="1">
    <citation type="submission" date="2021-06" db="EMBL/GenBank/DDBJ databases">
        <authorList>
            <person name="Kallberg Y."/>
            <person name="Tangrot J."/>
            <person name="Rosling A."/>
        </authorList>
    </citation>
    <scope>NUCLEOTIDE SEQUENCE</scope>
    <source>
        <strain evidence="2">CL551</strain>
    </source>
</reference>
<feature type="region of interest" description="Disordered" evidence="1">
    <location>
        <begin position="112"/>
        <end position="217"/>
    </location>
</feature>
<name>A0A9N9EU28_9GLOM</name>
<evidence type="ECO:0000313" key="2">
    <source>
        <dbReference type="EMBL" id="CAG8694906.1"/>
    </source>
</evidence>
<accession>A0A9N9EU28</accession>
<dbReference type="Proteomes" id="UP000789342">
    <property type="component" value="Unassembled WGS sequence"/>
</dbReference>